<protein>
    <recommendedName>
        <fullName evidence="7">Peptidase M1 membrane alanine aminopeptidase domain-containing protein</fullName>
    </recommendedName>
</protein>
<dbReference type="SUPFAM" id="SSF55383">
    <property type="entry name" value="Copper amine oxidase, domain N"/>
    <property type="match status" value="1"/>
</dbReference>
<evidence type="ECO:0000313" key="5">
    <source>
        <dbReference type="EMBL" id="KEO82460.1"/>
    </source>
</evidence>
<evidence type="ECO:0000259" key="4">
    <source>
        <dbReference type="Pfam" id="PF07833"/>
    </source>
</evidence>
<gene>
    <name evidence="5" type="ORF">EL26_15390</name>
</gene>
<dbReference type="InterPro" id="IPR034015">
    <property type="entry name" value="M1_LTA4H"/>
</dbReference>
<keyword evidence="6" id="KW-1185">Reference proteome</keyword>
<feature type="active site" description="Proton donor" evidence="1">
    <location>
        <position position="521"/>
    </location>
</feature>
<comment type="cofactor">
    <cofactor evidence="2">
        <name>Zn(2+)</name>
        <dbReference type="ChEBI" id="CHEBI:29105"/>
    </cofactor>
    <text evidence="2">Binds 1 zinc ion per subunit.</text>
</comment>
<reference evidence="5 6" key="1">
    <citation type="journal article" date="2013" name="Int. J. Syst. Evol. Microbiol.">
        <title>Tumebacillus flagellatus sp. nov., an alpha-amylase/pullulanase-producing bacterium isolated from cassava wastewater.</title>
        <authorList>
            <person name="Wang Q."/>
            <person name="Xie N."/>
            <person name="Qin Y."/>
            <person name="Shen N."/>
            <person name="Zhu J."/>
            <person name="Mi H."/>
            <person name="Huang R."/>
        </authorList>
    </citation>
    <scope>NUCLEOTIDE SEQUENCE [LARGE SCALE GENOMIC DNA]</scope>
    <source>
        <strain evidence="5 6">GST4</strain>
    </source>
</reference>
<sequence length="585" mass="66124">MIAAMATPSLAFAGEPKNDASVPLRVLANQLGAELQWDAGTATATLTEGGKSLKVRIGSRNVQIGDTTVTLSEPLALREDRTYIPLSWVEQLLGKDLNWNEAEGRLIVGNPSAFTPQGAKNGSHANYDLNLVMNEAHEFKVTAKVQVENRSADVWDHAVFYFIPNVFTEEFKNRNFVPKYNNPDGTPILDENGKPLNDRLQYAKVNIDSLKTGGQDAAYKLTGDSLDVALPTALKPGEKTEVDVTYTFTLPEPGNRFAKVDEEQLYKLAEWYPMLATYNESGWNKFPYYPSSESYFTDFSDFKVSYELPEGYSFISSAENDLPRGTNKGQLTVNNVKEIYAQIDGSPRLKELDRTVDGVQIRVFGRSEEDQDEALQEILDVAAKSVHFYGENIGPYPHKQLDIMANDGGMEYPGIVTVPADPNQYPYDPLFFKETVAHEIAHQWFNFTVSSDSFHEGWLDEGMTELSTSLYMYGVEKVPEQEAFRYLRYNRKWMDGLMSNISLSELKPGQMLQAYYTQPAYEMWDLFKRNSGTTDPLQTGLHFLHDYLNAYQYQQITTPEFIRFAEAYFPTDEGFYGGWLKLGAK</sequence>
<keyword evidence="2" id="KW-0862">Zinc</keyword>
<dbReference type="eggNOG" id="COG0308">
    <property type="taxonomic scope" value="Bacteria"/>
</dbReference>
<dbReference type="InterPro" id="IPR036582">
    <property type="entry name" value="Mao_N_sf"/>
</dbReference>
<dbReference type="SUPFAM" id="SSF55486">
    <property type="entry name" value="Metalloproteases ('zincins'), catalytic domain"/>
    <property type="match status" value="1"/>
</dbReference>
<comment type="caution">
    <text evidence="5">The sequence shown here is derived from an EMBL/GenBank/DDBJ whole genome shotgun (WGS) entry which is preliminary data.</text>
</comment>
<dbReference type="GO" id="GO:0008270">
    <property type="term" value="F:zinc ion binding"/>
    <property type="evidence" value="ECO:0007669"/>
    <property type="project" value="InterPro"/>
</dbReference>
<dbReference type="AlphaFoldDB" id="A0A074LPN7"/>
<dbReference type="GO" id="GO:0008237">
    <property type="term" value="F:metallopeptidase activity"/>
    <property type="evidence" value="ECO:0007669"/>
    <property type="project" value="InterPro"/>
</dbReference>
<dbReference type="PANTHER" id="PTHR45726:SF3">
    <property type="entry name" value="LEUKOTRIENE A-4 HYDROLASE"/>
    <property type="match status" value="1"/>
</dbReference>
<dbReference type="InterPro" id="IPR012854">
    <property type="entry name" value="Cu_amine_oxidase-like_N"/>
</dbReference>
<organism evidence="5 6">
    <name type="scientific">Tumebacillus flagellatus</name>
    <dbReference type="NCBI Taxonomy" id="1157490"/>
    <lineage>
        <taxon>Bacteria</taxon>
        <taxon>Bacillati</taxon>
        <taxon>Bacillota</taxon>
        <taxon>Bacilli</taxon>
        <taxon>Bacillales</taxon>
        <taxon>Alicyclobacillaceae</taxon>
        <taxon>Tumebacillus</taxon>
    </lineage>
</organism>
<feature type="binding site" evidence="2">
    <location>
        <position position="438"/>
    </location>
    <ligand>
        <name>Zn(2+)</name>
        <dbReference type="ChEBI" id="CHEBI:29105"/>
        <note>catalytic</note>
    </ligand>
</feature>
<dbReference type="Proteomes" id="UP000027931">
    <property type="component" value="Unassembled WGS sequence"/>
</dbReference>
<name>A0A074LPN7_9BACL</name>
<evidence type="ECO:0008006" key="7">
    <source>
        <dbReference type="Google" id="ProtNLM"/>
    </source>
</evidence>
<feature type="domain" description="Peptidase M1 membrane alanine aminopeptidase" evidence="3">
    <location>
        <begin position="379"/>
        <end position="564"/>
    </location>
</feature>
<evidence type="ECO:0000256" key="1">
    <source>
        <dbReference type="PIRSR" id="PIRSR634015-1"/>
    </source>
</evidence>
<feature type="active site" description="Proton acceptor" evidence="1">
    <location>
        <position position="439"/>
    </location>
</feature>
<dbReference type="CDD" id="cd09604">
    <property type="entry name" value="M1_APN_like"/>
    <property type="match status" value="1"/>
</dbReference>
<evidence type="ECO:0000313" key="6">
    <source>
        <dbReference type="Proteomes" id="UP000027931"/>
    </source>
</evidence>
<dbReference type="InterPro" id="IPR027268">
    <property type="entry name" value="Peptidase_M4/M1_CTD_sf"/>
</dbReference>
<feature type="binding site" evidence="2">
    <location>
        <position position="461"/>
    </location>
    <ligand>
        <name>Zn(2+)</name>
        <dbReference type="ChEBI" id="CHEBI:29105"/>
        <note>catalytic</note>
    </ligand>
</feature>
<dbReference type="EMBL" id="JMIR01000022">
    <property type="protein sequence ID" value="KEO82460.1"/>
    <property type="molecule type" value="Genomic_DNA"/>
</dbReference>
<dbReference type="InterPro" id="IPR014782">
    <property type="entry name" value="Peptidase_M1_dom"/>
</dbReference>
<feature type="domain" description="Copper amine oxidase-like N-terminal" evidence="4">
    <location>
        <begin position="20"/>
        <end position="107"/>
    </location>
</feature>
<dbReference type="Pfam" id="PF07833">
    <property type="entry name" value="Cu_amine_oxidN1"/>
    <property type="match status" value="1"/>
</dbReference>
<dbReference type="Gene3D" id="3.30.457.10">
    <property type="entry name" value="Copper amine oxidase-like, N-terminal domain"/>
    <property type="match status" value="1"/>
</dbReference>
<evidence type="ECO:0000259" key="3">
    <source>
        <dbReference type="Pfam" id="PF01433"/>
    </source>
</evidence>
<proteinExistence type="predicted"/>
<accession>A0A074LPN7</accession>
<evidence type="ECO:0000256" key="2">
    <source>
        <dbReference type="PIRSR" id="PIRSR634015-3"/>
    </source>
</evidence>
<dbReference type="STRING" id="1157490.EL26_15390"/>
<keyword evidence="2" id="KW-0479">Metal-binding</keyword>
<dbReference type="eggNOG" id="COG1306">
    <property type="taxonomic scope" value="Bacteria"/>
</dbReference>
<dbReference type="PANTHER" id="PTHR45726">
    <property type="entry name" value="LEUKOTRIENE A-4 HYDROLASE"/>
    <property type="match status" value="1"/>
</dbReference>
<feature type="binding site" evidence="2">
    <location>
        <position position="442"/>
    </location>
    <ligand>
        <name>Zn(2+)</name>
        <dbReference type="ChEBI" id="CHEBI:29105"/>
        <note>catalytic</note>
    </ligand>
</feature>
<dbReference type="Pfam" id="PF01433">
    <property type="entry name" value="Peptidase_M1"/>
    <property type="match status" value="1"/>
</dbReference>
<dbReference type="Gene3D" id="1.10.390.10">
    <property type="entry name" value="Neutral Protease Domain 2"/>
    <property type="match status" value="1"/>
</dbReference>